<dbReference type="Proteomes" id="UP000054279">
    <property type="component" value="Unassembled WGS sequence"/>
</dbReference>
<reference evidence="2 3" key="1">
    <citation type="submission" date="2014-06" db="EMBL/GenBank/DDBJ databases">
        <title>Evolutionary Origins and Diversification of the Mycorrhizal Mutualists.</title>
        <authorList>
            <consortium name="DOE Joint Genome Institute"/>
            <consortium name="Mycorrhizal Genomics Consortium"/>
            <person name="Kohler A."/>
            <person name="Kuo A."/>
            <person name="Nagy L.G."/>
            <person name="Floudas D."/>
            <person name="Copeland A."/>
            <person name="Barry K.W."/>
            <person name="Cichocki N."/>
            <person name="Veneault-Fourrey C."/>
            <person name="LaButti K."/>
            <person name="Lindquist E.A."/>
            <person name="Lipzen A."/>
            <person name="Lundell T."/>
            <person name="Morin E."/>
            <person name="Murat C."/>
            <person name="Riley R."/>
            <person name="Ohm R."/>
            <person name="Sun H."/>
            <person name="Tunlid A."/>
            <person name="Henrissat B."/>
            <person name="Grigoriev I.V."/>
            <person name="Hibbett D.S."/>
            <person name="Martin F."/>
        </authorList>
    </citation>
    <scope>NUCLEOTIDE SEQUENCE [LARGE SCALE GENOMIC DNA]</scope>
    <source>
        <strain evidence="2 3">SS14</strain>
    </source>
</reference>
<evidence type="ECO:0000313" key="3">
    <source>
        <dbReference type="Proteomes" id="UP000054279"/>
    </source>
</evidence>
<accession>A0A0C9V512</accession>
<proteinExistence type="predicted"/>
<keyword evidence="1" id="KW-0732">Signal</keyword>
<dbReference type="EMBL" id="KN837226">
    <property type="protein sequence ID" value="KIJ32526.1"/>
    <property type="molecule type" value="Genomic_DNA"/>
</dbReference>
<organism evidence="2 3">
    <name type="scientific">Sphaerobolus stellatus (strain SS14)</name>
    <dbReference type="NCBI Taxonomy" id="990650"/>
    <lineage>
        <taxon>Eukaryota</taxon>
        <taxon>Fungi</taxon>
        <taxon>Dikarya</taxon>
        <taxon>Basidiomycota</taxon>
        <taxon>Agaricomycotina</taxon>
        <taxon>Agaricomycetes</taxon>
        <taxon>Phallomycetidae</taxon>
        <taxon>Geastrales</taxon>
        <taxon>Sphaerobolaceae</taxon>
        <taxon>Sphaerobolus</taxon>
    </lineage>
</organism>
<sequence>MEAGCFLEFITSSAAALLSILWDISLCQCVEYAAYSWKHTDSNHRGWSDILYINTYCGTILSSHTF</sequence>
<keyword evidence="3" id="KW-1185">Reference proteome</keyword>
<dbReference type="AlphaFoldDB" id="A0A0C9V512"/>
<evidence type="ECO:0008006" key="4">
    <source>
        <dbReference type="Google" id="ProtNLM"/>
    </source>
</evidence>
<protein>
    <recommendedName>
        <fullName evidence="4">Secreted protein</fullName>
    </recommendedName>
</protein>
<evidence type="ECO:0000256" key="1">
    <source>
        <dbReference type="SAM" id="SignalP"/>
    </source>
</evidence>
<feature type="chain" id="PRO_5002204562" description="Secreted protein" evidence="1">
    <location>
        <begin position="30"/>
        <end position="66"/>
    </location>
</feature>
<dbReference type="HOGENOM" id="CLU_2838350_0_0_1"/>
<feature type="signal peptide" evidence="1">
    <location>
        <begin position="1"/>
        <end position="29"/>
    </location>
</feature>
<evidence type="ECO:0000313" key="2">
    <source>
        <dbReference type="EMBL" id="KIJ32526.1"/>
    </source>
</evidence>
<name>A0A0C9V512_SPHS4</name>
<gene>
    <name evidence="2" type="ORF">M422DRAFT_35805</name>
</gene>